<dbReference type="EMBL" id="CP018800">
    <property type="protein sequence ID" value="ATX82926.1"/>
    <property type="molecule type" value="Genomic_DNA"/>
</dbReference>
<proteinExistence type="predicted"/>
<reference evidence="1 2" key="1">
    <citation type="submission" date="2016-12" db="EMBL/GenBank/DDBJ databases">
        <title>Isolation and genomic insights into novel planktonic Zetaproteobacteria from stratified waters of the Chesapeake Bay.</title>
        <authorList>
            <person name="McAllister S.M."/>
            <person name="Kato S."/>
            <person name="Chan C.S."/>
            <person name="Chiu B.K."/>
            <person name="Field E.K."/>
        </authorList>
    </citation>
    <scope>NUCLEOTIDE SEQUENCE [LARGE SCALE GENOMIC DNA]</scope>
    <source>
        <strain evidence="1 2">CP-8</strain>
    </source>
</reference>
<gene>
    <name evidence="1" type="ORF">Ga0123462_2091</name>
</gene>
<evidence type="ECO:0000313" key="2">
    <source>
        <dbReference type="Proteomes" id="UP000231637"/>
    </source>
</evidence>
<accession>A0A2K8LF82</accession>
<sequence length="53" mass="6081">MKVPQKDPLLAVRDPSGDVVSPDGCFRRIAIFNSIWKPVEMCTKHRGWSRKQV</sequence>
<name>A0A2K8LF82_9PROT</name>
<dbReference type="AlphaFoldDB" id="A0A2K8LF82"/>
<protein>
    <submittedName>
        <fullName evidence="1">Uncharacterized protein</fullName>
    </submittedName>
</protein>
<keyword evidence="2" id="KW-1185">Reference proteome</keyword>
<organism evidence="1 2">
    <name type="scientific">Mariprofundus ferrinatatus</name>
    <dbReference type="NCBI Taxonomy" id="1921087"/>
    <lineage>
        <taxon>Bacteria</taxon>
        <taxon>Pseudomonadati</taxon>
        <taxon>Pseudomonadota</taxon>
        <taxon>Candidatius Mariprofundia</taxon>
        <taxon>Mariprofundales</taxon>
        <taxon>Mariprofundaceae</taxon>
        <taxon>Mariprofundus</taxon>
    </lineage>
</organism>
<dbReference type="Proteomes" id="UP000231637">
    <property type="component" value="Chromosome"/>
</dbReference>
<dbReference type="KEGG" id="mfn:Ga0123462_2091"/>
<evidence type="ECO:0000313" key="1">
    <source>
        <dbReference type="EMBL" id="ATX82926.1"/>
    </source>
</evidence>